<dbReference type="InterPro" id="IPR010982">
    <property type="entry name" value="Lambda_DNA-bd_dom_sf"/>
</dbReference>
<dbReference type="Proteomes" id="UP001609186">
    <property type="component" value="Unassembled WGS sequence"/>
</dbReference>
<evidence type="ECO:0000313" key="2">
    <source>
        <dbReference type="EMBL" id="MFH5256014.1"/>
    </source>
</evidence>
<proteinExistence type="predicted"/>
<name>A0ABW7LD69_9BURK</name>
<reference evidence="2 3" key="1">
    <citation type="submission" date="2024-10" db="EMBL/GenBank/DDBJ databases">
        <title>Burkholderia semiarida in Mexico.</title>
        <authorList>
            <person name="Estrada P."/>
        </authorList>
    </citation>
    <scope>NUCLEOTIDE SEQUENCE [LARGE SCALE GENOMIC DNA]</scope>
    <source>
        <strain evidence="2 3">CLM7-1</strain>
    </source>
</reference>
<dbReference type="PROSITE" id="PS50943">
    <property type="entry name" value="HTH_CROC1"/>
    <property type="match status" value="1"/>
</dbReference>
<sequence length="233" mass="25423">MDKIIEGVLVEGVLYVYRCAACGHRGEVRHADDSYDGAAATCAKCYGPVTLEWDGGVTLETTPSGSVARPPTAAELVHLRTRHGRTQAAVAARLGVTPRQVQRWEAGVGTMPIARWELLCLEWGTRFTEDFARAPGNTRSWDLHRDQRRETIKRGDLVELQPHGAPFFLRALVTATPSDVSHAVPEGDGYWAIVTGFAGVEDIGDELGGFSLGERVSFALANVFHVEQRAPRS</sequence>
<protein>
    <submittedName>
        <fullName evidence="2">Helix-turn-helix domain-containing protein</fullName>
    </submittedName>
</protein>
<organism evidence="2 3">
    <name type="scientific">Burkholderia semiarida</name>
    <dbReference type="NCBI Taxonomy" id="2843303"/>
    <lineage>
        <taxon>Bacteria</taxon>
        <taxon>Pseudomonadati</taxon>
        <taxon>Pseudomonadota</taxon>
        <taxon>Betaproteobacteria</taxon>
        <taxon>Burkholderiales</taxon>
        <taxon>Burkholderiaceae</taxon>
        <taxon>Burkholderia</taxon>
        <taxon>Burkholderia cepacia complex</taxon>
    </lineage>
</organism>
<dbReference type="Pfam" id="PF01381">
    <property type="entry name" value="HTH_3"/>
    <property type="match status" value="1"/>
</dbReference>
<evidence type="ECO:0000313" key="3">
    <source>
        <dbReference type="Proteomes" id="UP001609186"/>
    </source>
</evidence>
<dbReference type="EMBL" id="JBIMPM010000083">
    <property type="protein sequence ID" value="MFH5256014.1"/>
    <property type="molecule type" value="Genomic_DNA"/>
</dbReference>
<evidence type="ECO:0000259" key="1">
    <source>
        <dbReference type="PROSITE" id="PS50943"/>
    </source>
</evidence>
<dbReference type="CDD" id="cd00093">
    <property type="entry name" value="HTH_XRE"/>
    <property type="match status" value="1"/>
</dbReference>
<dbReference type="InterPro" id="IPR001387">
    <property type="entry name" value="Cro/C1-type_HTH"/>
</dbReference>
<gene>
    <name evidence="2" type="ORF">ACGTRS_32765</name>
</gene>
<accession>A0ABW7LD69</accession>
<comment type="caution">
    <text evidence="2">The sequence shown here is derived from an EMBL/GenBank/DDBJ whole genome shotgun (WGS) entry which is preliminary data.</text>
</comment>
<dbReference type="SMART" id="SM00530">
    <property type="entry name" value="HTH_XRE"/>
    <property type="match status" value="1"/>
</dbReference>
<feature type="domain" description="HTH cro/C1-type" evidence="1">
    <location>
        <begin position="76"/>
        <end position="107"/>
    </location>
</feature>
<dbReference type="Gene3D" id="1.10.260.40">
    <property type="entry name" value="lambda repressor-like DNA-binding domains"/>
    <property type="match status" value="1"/>
</dbReference>
<keyword evidence="3" id="KW-1185">Reference proteome</keyword>
<dbReference type="SUPFAM" id="SSF47413">
    <property type="entry name" value="lambda repressor-like DNA-binding domains"/>
    <property type="match status" value="1"/>
</dbReference>
<dbReference type="RefSeq" id="WP_395131873.1">
    <property type="nucleotide sequence ID" value="NZ_JBIMPM010000083.1"/>
</dbReference>